<protein>
    <submittedName>
        <fullName evidence="3">Transmembrane 145-like</fullName>
    </submittedName>
</protein>
<keyword evidence="2" id="KW-1133">Transmembrane helix</keyword>
<dbReference type="Pfam" id="PF10192">
    <property type="entry name" value="GPR180-TMEM145_TM"/>
    <property type="match status" value="1"/>
</dbReference>
<feature type="transmembrane region" description="Helical" evidence="2">
    <location>
        <begin position="29"/>
        <end position="52"/>
    </location>
</feature>
<feature type="transmembrane region" description="Helical" evidence="2">
    <location>
        <begin position="131"/>
        <end position="157"/>
    </location>
</feature>
<name>A0A6S7GTE7_PARCT</name>
<sequence>LSLVLYISYYTNYGLDGKPDLTTKVFGQAIHYIGHIVFLIMLILLAKGWTVTRGRISSSGQVKLSVFSTLYCFCFVILFIYEQIIFDPGKVLYIYESPAGIGICILRVLAWVWFCYATFFTLKHFPKKTAFYYPFWVLYSGWFLVGPAVVLFAAYVIEDYQREQIVNGIEWGVSFLAHAIFLILTRPAAANTNFPFHMRTCQIGISMPSEDDVTSGYAYAPDNFIGVFTTDTFSIFQSSSQQRSGTNLPNRMYSNNNTQETGRPMTTFSSNSHDPSSTPRDAATRAPPTYSQALRDS</sequence>
<feature type="compositionally biased region" description="Polar residues" evidence="1">
    <location>
        <begin position="245"/>
        <end position="279"/>
    </location>
</feature>
<proteinExistence type="predicted"/>
<feature type="non-terminal residue" evidence="3">
    <location>
        <position position="297"/>
    </location>
</feature>
<feature type="transmembrane region" description="Helical" evidence="2">
    <location>
        <begin position="169"/>
        <end position="189"/>
    </location>
</feature>
<dbReference type="InterPro" id="IPR047831">
    <property type="entry name" value="GPR180/TMEM145"/>
</dbReference>
<feature type="transmembrane region" description="Helical" evidence="2">
    <location>
        <begin position="98"/>
        <end position="119"/>
    </location>
</feature>
<keyword evidence="2 3" id="KW-0812">Transmembrane</keyword>
<evidence type="ECO:0000256" key="1">
    <source>
        <dbReference type="SAM" id="MobiDB-lite"/>
    </source>
</evidence>
<dbReference type="InterPro" id="IPR019336">
    <property type="entry name" value="GPR180/TMEM145_TM"/>
</dbReference>
<comment type="caution">
    <text evidence="3">The sequence shown here is derived from an EMBL/GenBank/DDBJ whole genome shotgun (WGS) entry which is preliminary data.</text>
</comment>
<gene>
    <name evidence="3" type="ORF">PACLA_8A033226</name>
</gene>
<keyword evidence="4" id="KW-1185">Reference proteome</keyword>
<feature type="transmembrane region" description="Helical" evidence="2">
    <location>
        <begin position="64"/>
        <end position="86"/>
    </location>
</feature>
<evidence type="ECO:0000256" key="2">
    <source>
        <dbReference type="SAM" id="Phobius"/>
    </source>
</evidence>
<keyword evidence="2" id="KW-0472">Membrane</keyword>
<reference evidence="3" key="1">
    <citation type="submission" date="2020-04" db="EMBL/GenBank/DDBJ databases">
        <authorList>
            <person name="Alioto T."/>
            <person name="Alioto T."/>
            <person name="Gomez Garrido J."/>
        </authorList>
    </citation>
    <scope>NUCLEOTIDE SEQUENCE</scope>
    <source>
        <strain evidence="3">A484AB</strain>
    </source>
</reference>
<dbReference type="PANTHER" id="PTHR23252:SF24">
    <property type="entry name" value="TRANSMEMBRANE PROTEIN 145"/>
    <property type="match status" value="1"/>
</dbReference>
<feature type="region of interest" description="Disordered" evidence="1">
    <location>
        <begin position="240"/>
        <end position="297"/>
    </location>
</feature>
<dbReference type="PANTHER" id="PTHR23252">
    <property type="entry name" value="INTIMAL THICKNESS RECEPTOR-RELATED"/>
    <property type="match status" value="1"/>
</dbReference>
<dbReference type="AlphaFoldDB" id="A0A6S7GTE7"/>
<dbReference type="OrthoDB" id="205745at2759"/>
<evidence type="ECO:0000313" key="4">
    <source>
        <dbReference type="Proteomes" id="UP001152795"/>
    </source>
</evidence>
<dbReference type="Proteomes" id="UP001152795">
    <property type="component" value="Unassembled WGS sequence"/>
</dbReference>
<dbReference type="EMBL" id="CACRXK020001243">
    <property type="protein sequence ID" value="CAB3987851.1"/>
    <property type="molecule type" value="Genomic_DNA"/>
</dbReference>
<accession>A0A6S7GTE7</accession>
<organism evidence="3 4">
    <name type="scientific">Paramuricea clavata</name>
    <name type="common">Red gorgonian</name>
    <name type="synonym">Violescent sea-whip</name>
    <dbReference type="NCBI Taxonomy" id="317549"/>
    <lineage>
        <taxon>Eukaryota</taxon>
        <taxon>Metazoa</taxon>
        <taxon>Cnidaria</taxon>
        <taxon>Anthozoa</taxon>
        <taxon>Octocorallia</taxon>
        <taxon>Malacalcyonacea</taxon>
        <taxon>Plexauridae</taxon>
        <taxon>Paramuricea</taxon>
    </lineage>
</organism>
<evidence type="ECO:0000313" key="3">
    <source>
        <dbReference type="EMBL" id="CAB3987851.1"/>
    </source>
</evidence>
<dbReference type="GO" id="GO:0019236">
    <property type="term" value="P:response to pheromone"/>
    <property type="evidence" value="ECO:0007669"/>
    <property type="project" value="InterPro"/>
</dbReference>
<dbReference type="GO" id="GO:0007186">
    <property type="term" value="P:G protein-coupled receptor signaling pathway"/>
    <property type="evidence" value="ECO:0007669"/>
    <property type="project" value="InterPro"/>
</dbReference>